<evidence type="ECO:0000313" key="2">
    <source>
        <dbReference type="EMBL" id="NKY98967.1"/>
    </source>
</evidence>
<proteinExistence type="predicted"/>
<evidence type="ECO:0000256" key="1">
    <source>
        <dbReference type="SAM" id="Phobius"/>
    </source>
</evidence>
<accession>A0A7X6MCX4</accession>
<feature type="transmembrane region" description="Helical" evidence="1">
    <location>
        <begin position="146"/>
        <end position="167"/>
    </location>
</feature>
<dbReference type="Proteomes" id="UP000553209">
    <property type="component" value="Unassembled WGS sequence"/>
</dbReference>
<feature type="transmembrane region" description="Helical" evidence="1">
    <location>
        <begin position="32"/>
        <end position="53"/>
    </location>
</feature>
<sequence>MNRNRGIPRTPGRFGTLMGRLTIYAQNNPRQYGLRTALLIAAPTIPFLTLLFVPLMVETGFAPTIVAITGGTLAMVVVVSVAVGFVSAWMTRRMVRGRPLPLDADPAKTWAAHWQIMRGTLHPDPETNRLGRMLADQNDTSRSPRFMLVFGCVLVVPNVANALLQYADGTPFASVNLFLAGALVVMIAIFVPLTLRRQRRVRQFRETYDLASTGSSGTLGGED</sequence>
<evidence type="ECO:0000313" key="3">
    <source>
        <dbReference type="Proteomes" id="UP000553209"/>
    </source>
</evidence>
<dbReference type="EMBL" id="JAAXPG010000013">
    <property type="protein sequence ID" value="NKY98967.1"/>
    <property type="molecule type" value="Genomic_DNA"/>
</dbReference>
<dbReference type="AlphaFoldDB" id="A0A7X6MCX4"/>
<name>A0A7X6MCX4_9ACTN</name>
<protein>
    <submittedName>
        <fullName evidence="2">Uncharacterized protein</fullName>
    </submittedName>
</protein>
<feature type="transmembrane region" description="Helical" evidence="1">
    <location>
        <begin position="173"/>
        <end position="195"/>
    </location>
</feature>
<organism evidence="2 3">
    <name type="scientific">Nocardiopsis alborubida</name>
    <dbReference type="NCBI Taxonomy" id="146802"/>
    <lineage>
        <taxon>Bacteria</taxon>
        <taxon>Bacillati</taxon>
        <taxon>Actinomycetota</taxon>
        <taxon>Actinomycetes</taxon>
        <taxon>Streptosporangiales</taxon>
        <taxon>Nocardiopsidaceae</taxon>
        <taxon>Nocardiopsis</taxon>
    </lineage>
</organism>
<keyword evidence="1" id="KW-1133">Transmembrane helix</keyword>
<keyword evidence="3" id="KW-1185">Reference proteome</keyword>
<feature type="transmembrane region" description="Helical" evidence="1">
    <location>
        <begin position="65"/>
        <end position="90"/>
    </location>
</feature>
<keyword evidence="1" id="KW-0472">Membrane</keyword>
<reference evidence="2 3" key="1">
    <citation type="submission" date="2020-04" db="EMBL/GenBank/DDBJ databases">
        <title>MicrobeNet Type strains.</title>
        <authorList>
            <person name="Nicholson A.C."/>
        </authorList>
    </citation>
    <scope>NUCLEOTIDE SEQUENCE [LARGE SCALE GENOMIC DNA]</scope>
    <source>
        <strain evidence="2 3">ATCC 23612</strain>
    </source>
</reference>
<dbReference type="RefSeq" id="WP_061079289.1">
    <property type="nucleotide sequence ID" value="NZ_JAAXPG010000013.1"/>
</dbReference>
<gene>
    <name evidence="2" type="ORF">HGB44_15050</name>
</gene>
<keyword evidence="1" id="KW-0812">Transmembrane</keyword>
<comment type="caution">
    <text evidence="2">The sequence shown here is derived from an EMBL/GenBank/DDBJ whole genome shotgun (WGS) entry which is preliminary data.</text>
</comment>